<dbReference type="InterPro" id="IPR043149">
    <property type="entry name" value="TagF_N"/>
</dbReference>
<sequence>MIVLQYFKILARFVFMFLISAVLLPFKIKPNKIVFINFNGKGYGDTPKSICEYLRTTYPDLDLVWLARDNEGFPDGVRVVKYGTFQAFYEQASSKVWVYNV</sequence>
<dbReference type="Pfam" id="PF04464">
    <property type="entry name" value="Glyphos_transf"/>
    <property type="match status" value="1"/>
</dbReference>
<dbReference type="GO" id="GO:0047355">
    <property type="term" value="F:CDP-glycerol glycerophosphotransferase activity"/>
    <property type="evidence" value="ECO:0007669"/>
    <property type="project" value="InterPro"/>
</dbReference>
<organism evidence="2 3">
    <name type="scientific">Streptococcus pneumoniae</name>
    <dbReference type="NCBI Taxonomy" id="1313"/>
    <lineage>
        <taxon>Bacteria</taxon>
        <taxon>Bacillati</taxon>
        <taxon>Bacillota</taxon>
        <taxon>Bacilli</taxon>
        <taxon>Lactobacillales</taxon>
        <taxon>Streptococcaceae</taxon>
        <taxon>Streptococcus</taxon>
    </lineage>
</organism>
<name>A0A6G2DF67_STREE</name>
<feature type="non-terminal residue" evidence="2">
    <location>
        <position position="101"/>
    </location>
</feature>
<proteinExistence type="predicted"/>
<evidence type="ECO:0000256" key="1">
    <source>
        <dbReference type="SAM" id="Phobius"/>
    </source>
</evidence>
<keyword evidence="1" id="KW-0472">Membrane</keyword>
<dbReference type="AlphaFoldDB" id="A0A6G2DF67"/>
<feature type="transmembrane region" description="Helical" evidence="1">
    <location>
        <begin position="6"/>
        <end position="26"/>
    </location>
</feature>
<protein>
    <submittedName>
        <fullName evidence="2">CDP-glycerol--glycerophosphate glycerophosphotransferase</fullName>
    </submittedName>
</protein>
<accession>A0A6G2DF67</accession>
<keyword evidence="1" id="KW-0812">Transmembrane</keyword>
<gene>
    <name evidence="2" type="ORF">GM540_13460</name>
</gene>
<evidence type="ECO:0000313" key="2">
    <source>
        <dbReference type="EMBL" id="MTV74952.1"/>
    </source>
</evidence>
<dbReference type="InterPro" id="IPR007554">
    <property type="entry name" value="Glycerophosphate_synth"/>
</dbReference>
<dbReference type="EMBL" id="WNHQ01001609">
    <property type="protein sequence ID" value="MTV74952.1"/>
    <property type="molecule type" value="Genomic_DNA"/>
</dbReference>
<keyword evidence="1" id="KW-1133">Transmembrane helix</keyword>
<dbReference type="Proteomes" id="UP000483094">
    <property type="component" value="Unassembled WGS sequence"/>
</dbReference>
<evidence type="ECO:0000313" key="3">
    <source>
        <dbReference type="Proteomes" id="UP000483094"/>
    </source>
</evidence>
<dbReference type="GO" id="GO:0016020">
    <property type="term" value="C:membrane"/>
    <property type="evidence" value="ECO:0007669"/>
    <property type="project" value="InterPro"/>
</dbReference>
<dbReference type="Gene3D" id="3.40.50.11820">
    <property type="match status" value="1"/>
</dbReference>
<reference evidence="2 3" key="1">
    <citation type="submission" date="2019-11" db="EMBL/GenBank/DDBJ databases">
        <title>Growth characteristics of pneumococcus vary with the chemical composition of the capsule and with environmental conditions.</title>
        <authorList>
            <person name="Tothpal A."/>
            <person name="Desobry K."/>
            <person name="Joshi S."/>
            <person name="Wyllie A.L."/>
            <person name="Weinberger D.M."/>
        </authorList>
    </citation>
    <scope>NUCLEOTIDE SEQUENCE [LARGE SCALE GENOMIC DNA]</scope>
    <source>
        <strain evidence="3">pnumococcus19F</strain>
    </source>
</reference>
<comment type="caution">
    <text evidence="2">The sequence shown here is derived from an EMBL/GenBank/DDBJ whole genome shotgun (WGS) entry which is preliminary data.</text>
</comment>
<keyword evidence="2" id="KW-0808">Transferase</keyword>